<dbReference type="GO" id="GO:0000256">
    <property type="term" value="P:allantoin catabolic process"/>
    <property type="evidence" value="ECO:0007669"/>
    <property type="project" value="InterPro"/>
</dbReference>
<evidence type="ECO:0000256" key="4">
    <source>
        <dbReference type="ARBA" id="ARBA00019751"/>
    </source>
</evidence>
<dbReference type="CDD" id="cd20298">
    <property type="entry name" value="cupin_UAH"/>
    <property type="match status" value="1"/>
</dbReference>
<dbReference type="Proteomes" id="UP000590412">
    <property type="component" value="Unassembled WGS sequence"/>
</dbReference>
<dbReference type="PANTHER" id="PTHR21221:SF1">
    <property type="entry name" value="UREIDOGLYCOLATE LYASE"/>
    <property type="match status" value="1"/>
</dbReference>
<reference evidence="11" key="1">
    <citation type="submission" date="2020-03" db="EMBL/GenBank/DDBJ databases">
        <title>FDA dAtabase for Regulatory Grade micrObial Sequences (FDA-ARGOS): Supporting development and validation of Infectious Disease Dx tests.</title>
        <authorList>
            <person name="Campos J."/>
            <person name="Goldberg B."/>
            <person name="Tallon L."/>
            <person name="Sadzewicz L."/>
            <person name="Vavikolanu K."/>
            <person name="Mehta A."/>
            <person name="Aluvathingal J."/>
            <person name="Nadendla S."/>
            <person name="Nandy P."/>
            <person name="Geyer C."/>
            <person name="Yan Y."/>
            <person name="Sichtig H."/>
        </authorList>
    </citation>
    <scope>NUCLEOTIDE SEQUENCE [LARGE SCALE GENOMIC DNA]</scope>
    <source>
        <strain evidence="11">FDAARGOS_652</strain>
    </source>
</reference>
<comment type="similarity">
    <text evidence="10">Belongs to the ureidoglycolate lyase family.</text>
</comment>
<comment type="function">
    <text evidence="9">Catalyzes the catabolism of the allantoin degradation intermediate (S)-ureidoglycolate, generating urea and glyoxylate. Involved in the utilization of allantoin as secondary nitrogen source when primary sources are limiting.</text>
</comment>
<evidence type="ECO:0000256" key="8">
    <source>
        <dbReference type="ARBA" id="ARBA00047684"/>
    </source>
</evidence>
<dbReference type="EC" id="4.3.2.3" evidence="3"/>
<dbReference type="GO" id="GO:0050385">
    <property type="term" value="F:ureidoglycolate lyase activity"/>
    <property type="evidence" value="ECO:0007669"/>
    <property type="project" value="UniProtKB-EC"/>
</dbReference>
<dbReference type="InterPro" id="IPR047233">
    <property type="entry name" value="UAH_cupin"/>
</dbReference>
<comment type="pathway">
    <text evidence="1">Nitrogen metabolism; (S)-allantoin degradation.</text>
</comment>
<evidence type="ECO:0000256" key="9">
    <source>
        <dbReference type="ARBA" id="ARBA00055977"/>
    </source>
</evidence>
<organism evidence="11 12">
    <name type="scientific">Candida parapsilosis</name>
    <name type="common">Yeast</name>
    <dbReference type="NCBI Taxonomy" id="5480"/>
    <lineage>
        <taxon>Eukaryota</taxon>
        <taxon>Fungi</taxon>
        <taxon>Dikarya</taxon>
        <taxon>Ascomycota</taxon>
        <taxon>Saccharomycotina</taxon>
        <taxon>Pichiomycetes</taxon>
        <taxon>Debaryomycetaceae</taxon>
        <taxon>Candida/Lodderomyces clade</taxon>
        <taxon>Candida</taxon>
    </lineage>
</organism>
<comment type="caution">
    <text evidence="11">The sequence shown here is derived from an EMBL/GenBank/DDBJ whole genome shotgun (WGS) entry which is preliminary data.</text>
</comment>
<evidence type="ECO:0000256" key="6">
    <source>
        <dbReference type="ARBA" id="ARBA00023239"/>
    </source>
</evidence>
<keyword evidence="6" id="KW-0456">Lyase</keyword>
<dbReference type="PANTHER" id="PTHR21221">
    <property type="entry name" value="UREIDOGLYCOLATE HYDROLASE"/>
    <property type="match status" value="1"/>
</dbReference>
<evidence type="ECO:0000256" key="1">
    <source>
        <dbReference type="ARBA" id="ARBA00004780"/>
    </source>
</evidence>
<dbReference type="InterPro" id="IPR007247">
    <property type="entry name" value="Ureidogly_lyase"/>
</dbReference>
<sequence length="213" mass="23359">MALKTFKVDGKSHIVASPLTPEAFAPYGGVISADHQLQKAEKSEANYGTAIKLHKVAPIVNNFRNSPSGGKESANWNIFRCTAPKHLIKHGGSKAVYLSKVLERHPFSTQTFVPMGQDKNKLSYLVIVAKTDGSTSEKLPDPSQIKAFLCKGNQSITYGAGIWHAPMVVIDETIPHLDFAVLIHENGVADEDCQECYFEPGYNIEYTLSTPKL</sequence>
<comment type="catalytic activity">
    <reaction evidence="8">
        <text>(S)-ureidoglycolate = urea + glyoxylate</text>
        <dbReference type="Rhea" id="RHEA:11304"/>
        <dbReference type="ChEBI" id="CHEBI:16199"/>
        <dbReference type="ChEBI" id="CHEBI:36655"/>
        <dbReference type="ChEBI" id="CHEBI:57296"/>
        <dbReference type="EC" id="4.3.2.3"/>
    </reaction>
</comment>
<keyword evidence="11" id="KW-0378">Hydrolase</keyword>
<dbReference type="Gene3D" id="2.60.120.480">
    <property type="entry name" value="Ureidoglycolate hydrolase"/>
    <property type="match status" value="1"/>
</dbReference>
<dbReference type="GO" id="GO:0006144">
    <property type="term" value="P:purine nucleobase metabolic process"/>
    <property type="evidence" value="ECO:0007669"/>
    <property type="project" value="UniProtKB-KW"/>
</dbReference>
<dbReference type="InterPro" id="IPR011051">
    <property type="entry name" value="RmlC_Cupin_sf"/>
</dbReference>
<dbReference type="OrthoDB" id="10266039at2759"/>
<evidence type="ECO:0000256" key="2">
    <source>
        <dbReference type="ARBA" id="ARBA00011738"/>
    </source>
</evidence>
<evidence type="ECO:0000313" key="12">
    <source>
        <dbReference type="Proteomes" id="UP000590412"/>
    </source>
</evidence>
<gene>
    <name evidence="11" type="ORF">FOB60_004599</name>
</gene>
<comment type="subunit">
    <text evidence="2">Homodimer.</text>
</comment>
<evidence type="ECO:0000313" key="11">
    <source>
        <dbReference type="EMBL" id="KAF6047063.1"/>
    </source>
</evidence>
<dbReference type="FunFam" id="2.60.120.480:FF:000003">
    <property type="entry name" value="Ureidoglycolate hydrolase"/>
    <property type="match status" value="1"/>
</dbReference>
<name>A0A8X7NHR1_CANPA</name>
<evidence type="ECO:0000256" key="5">
    <source>
        <dbReference type="ARBA" id="ARBA00022631"/>
    </source>
</evidence>
<keyword evidence="5" id="KW-0659">Purine metabolism</keyword>
<evidence type="ECO:0000256" key="3">
    <source>
        <dbReference type="ARBA" id="ARBA00012341"/>
    </source>
</evidence>
<proteinExistence type="inferred from homology"/>
<dbReference type="InterPro" id="IPR024060">
    <property type="entry name" value="Ureidoglycolate_lyase_dom_sf"/>
</dbReference>
<evidence type="ECO:0000256" key="10">
    <source>
        <dbReference type="ARBA" id="ARBA00061337"/>
    </source>
</evidence>
<dbReference type="GO" id="GO:0004848">
    <property type="term" value="F:ureidoglycolate hydrolase activity"/>
    <property type="evidence" value="ECO:0007669"/>
    <property type="project" value="InterPro"/>
</dbReference>
<dbReference type="AlphaFoldDB" id="A0A8X7NHR1"/>
<accession>A0A8X7NHR1</accession>
<dbReference type="EMBL" id="JABWAB010000007">
    <property type="protein sequence ID" value="KAF6047063.1"/>
    <property type="molecule type" value="Genomic_DNA"/>
</dbReference>
<dbReference type="SUPFAM" id="SSF51182">
    <property type="entry name" value="RmlC-like cupins"/>
    <property type="match status" value="1"/>
</dbReference>
<evidence type="ECO:0000256" key="7">
    <source>
        <dbReference type="ARBA" id="ARBA00030302"/>
    </source>
</evidence>
<protein>
    <recommendedName>
        <fullName evidence="4">Ureidoglycolate lyase</fullName>
        <ecNumber evidence="3">4.3.2.3</ecNumber>
    </recommendedName>
    <alternativeName>
        <fullName evidence="7">Ureidoglycolatase</fullName>
    </alternativeName>
</protein>
<dbReference type="Pfam" id="PF04115">
    <property type="entry name" value="Ureidogly_lyase"/>
    <property type="match status" value="1"/>
</dbReference>